<dbReference type="OrthoDB" id="9876299at2759"/>
<keyword evidence="3" id="KW-1185">Reference proteome</keyword>
<evidence type="ECO:0000313" key="3">
    <source>
        <dbReference type="Proteomes" id="UP000326565"/>
    </source>
</evidence>
<dbReference type="PRINTS" id="PR00081">
    <property type="entry name" value="GDHRDH"/>
</dbReference>
<evidence type="ECO:0000313" key="2">
    <source>
        <dbReference type="EMBL" id="KAB8075825.1"/>
    </source>
</evidence>
<dbReference type="EMBL" id="ML732189">
    <property type="protein sequence ID" value="KAB8075825.1"/>
    <property type="molecule type" value="Genomic_DNA"/>
</dbReference>
<dbReference type="Gene3D" id="3.40.50.720">
    <property type="entry name" value="NAD(P)-binding Rossmann-like Domain"/>
    <property type="match status" value="1"/>
</dbReference>
<dbReference type="InterPro" id="IPR036291">
    <property type="entry name" value="NAD(P)-bd_dom_sf"/>
</dbReference>
<proteinExistence type="inferred from homology"/>
<dbReference type="PANTHER" id="PTHR43544">
    <property type="entry name" value="SHORT-CHAIN DEHYDROGENASE/REDUCTASE"/>
    <property type="match status" value="1"/>
</dbReference>
<name>A0A5N5X6X1_9EURO</name>
<comment type="similarity">
    <text evidence="1">Belongs to the short-chain dehydrogenases/reductases (SDR) family.</text>
</comment>
<dbReference type="CDD" id="cd05325">
    <property type="entry name" value="carb_red_sniffer_like_SDR_c"/>
    <property type="match status" value="1"/>
</dbReference>
<evidence type="ECO:0008006" key="4">
    <source>
        <dbReference type="Google" id="ProtNLM"/>
    </source>
</evidence>
<dbReference type="InterPro" id="IPR002347">
    <property type="entry name" value="SDR_fam"/>
</dbReference>
<protein>
    <recommendedName>
        <fullName evidence="4">NAD(P)-binding protein</fullName>
    </recommendedName>
</protein>
<dbReference type="AlphaFoldDB" id="A0A5N5X6X1"/>
<dbReference type="InterPro" id="IPR051468">
    <property type="entry name" value="Fungal_SecMetab_SDRs"/>
</dbReference>
<evidence type="ECO:0000256" key="1">
    <source>
        <dbReference type="ARBA" id="ARBA00006484"/>
    </source>
</evidence>
<organism evidence="2 3">
    <name type="scientific">Aspergillus leporis</name>
    <dbReference type="NCBI Taxonomy" id="41062"/>
    <lineage>
        <taxon>Eukaryota</taxon>
        <taxon>Fungi</taxon>
        <taxon>Dikarya</taxon>
        <taxon>Ascomycota</taxon>
        <taxon>Pezizomycotina</taxon>
        <taxon>Eurotiomycetes</taxon>
        <taxon>Eurotiomycetidae</taxon>
        <taxon>Eurotiales</taxon>
        <taxon>Aspergillaceae</taxon>
        <taxon>Aspergillus</taxon>
        <taxon>Aspergillus subgen. Circumdati</taxon>
    </lineage>
</organism>
<dbReference type="SUPFAM" id="SSF51735">
    <property type="entry name" value="NAD(P)-binding Rossmann-fold domains"/>
    <property type="match status" value="1"/>
</dbReference>
<dbReference type="GO" id="GO:0016491">
    <property type="term" value="F:oxidoreductase activity"/>
    <property type="evidence" value="ECO:0007669"/>
    <property type="project" value="TreeGrafter"/>
</dbReference>
<dbReference type="Pfam" id="PF00106">
    <property type="entry name" value="adh_short"/>
    <property type="match status" value="1"/>
</dbReference>
<gene>
    <name evidence="2" type="ORF">BDV29DRAFT_171347</name>
</gene>
<dbReference type="GO" id="GO:0005737">
    <property type="term" value="C:cytoplasm"/>
    <property type="evidence" value="ECO:0007669"/>
    <property type="project" value="TreeGrafter"/>
</dbReference>
<dbReference type="PANTHER" id="PTHR43544:SF26">
    <property type="entry name" value="SHORT CHAIN DEHYDROGENASE_REDUCTASE FAMILY OXIDOREDUCTASE (JCVI)"/>
    <property type="match status" value="1"/>
</dbReference>
<reference evidence="2 3" key="1">
    <citation type="submission" date="2019-04" db="EMBL/GenBank/DDBJ databases">
        <title>Friends and foes A comparative genomics study of 23 Aspergillus species from section Flavi.</title>
        <authorList>
            <consortium name="DOE Joint Genome Institute"/>
            <person name="Kjaerbolling I."/>
            <person name="Vesth T."/>
            <person name="Frisvad J.C."/>
            <person name="Nybo J.L."/>
            <person name="Theobald S."/>
            <person name="Kildgaard S."/>
            <person name="Isbrandt T."/>
            <person name="Kuo A."/>
            <person name="Sato A."/>
            <person name="Lyhne E.K."/>
            <person name="Kogle M.E."/>
            <person name="Wiebenga A."/>
            <person name="Kun R.S."/>
            <person name="Lubbers R.J."/>
            <person name="Makela M.R."/>
            <person name="Barry K."/>
            <person name="Chovatia M."/>
            <person name="Clum A."/>
            <person name="Daum C."/>
            <person name="Haridas S."/>
            <person name="He G."/>
            <person name="LaButti K."/>
            <person name="Lipzen A."/>
            <person name="Mondo S."/>
            <person name="Riley R."/>
            <person name="Salamov A."/>
            <person name="Simmons B.A."/>
            <person name="Magnuson J.K."/>
            <person name="Henrissat B."/>
            <person name="Mortensen U.H."/>
            <person name="Larsen T.O."/>
            <person name="Devries R.P."/>
            <person name="Grigoriev I.V."/>
            <person name="Machida M."/>
            <person name="Baker S.E."/>
            <person name="Andersen M.R."/>
        </authorList>
    </citation>
    <scope>NUCLEOTIDE SEQUENCE [LARGE SCALE GENOMIC DNA]</scope>
    <source>
        <strain evidence="2 3">CBS 151.66</strain>
    </source>
</reference>
<sequence>MTISTDNKVYVVTGANRGIGLGLVKSLLTRTNTTILATVRNTEAATSLKSDSAAITPGSASTLHIIELDFTTAISPEKIRQAIPTTIPHIDVLIANAGWATSMKTATETTAEDLRTSFEINTIAPLLTFQAFWPLLQKSSTPKFIAITSSVGSIADQEPVPGGAYGPSKAALNWLTMALHVQNEEEGLVAVALHPGWVKTRSGDFAVKEWNYPDEPPVTVEDSVAGILKVTDEATRETSSGKFVTFGGDELRW</sequence>
<dbReference type="Proteomes" id="UP000326565">
    <property type="component" value="Unassembled WGS sequence"/>
</dbReference>
<accession>A0A5N5X6X1</accession>